<dbReference type="EMBL" id="BAEP01000026">
    <property type="protein sequence ID" value="GAC23674.1"/>
    <property type="molecule type" value="Genomic_DNA"/>
</dbReference>
<dbReference type="RefSeq" id="WP_006991825.1">
    <property type="nucleotide sequence ID" value="NZ_BAEP01000026.1"/>
</dbReference>
<gene>
    <name evidence="2" type="ORF">GMES_1375</name>
</gene>
<comment type="caution">
    <text evidence="2">The sequence shown here is derived from an EMBL/GenBank/DDBJ whole genome shotgun (WGS) entry which is preliminary data.</text>
</comment>
<evidence type="ECO:0000256" key="1">
    <source>
        <dbReference type="SAM" id="MobiDB-lite"/>
    </source>
</evidence>
<evidence type="ECO:0000313" key="2">
    <source>
        <dbReference type="EMBL" id="GAC23674.1"/>
    </source>
</evidence>
<sequence>MLNNDLLQVTNSPNQAAKPADNPSNQNDDGCRNKEKFEDSLEEALKAFSTSKDE</sequence>
<protein>
    <submittedName>
        <fullName evidence="2">Uncharacterized protein</fullName>
    </submittedName>
</protein>
<accession>K6XSS5</accession>
<dbReference type="OrthoDB" id="6334444at2"/>
<feature type="compositionally biased region" description="Polar residues" evidence="1">
    <location>
        <begin position="1"/>
        <end position="15"/>
    </location>
</feature>
<evidence type="ECO:0000313" key="3">
    <source>
        <dbReference type="Proteomes" id="UP000006263"/>
    </source>
</evidence>
<proteinExistence type="predicted"/>
<dbReference type="Proteomes" id="UP000006263">
    <property type="component" value="Unassembled WGS sequence"/>
</dbReference>
<name>K6XSS5_9ALTE</name>
<feature type="region of interest" description="Disordered" evidence="1">
    <location>
        <begin position="1"/>
        <end position="33"/>
    </location>
</feature>
<dbReference type="AlphaFoldDB" id="K6XSS5"/>
<reference evidence="2 3" key="1">
    <citation type="journal article" date="2017" name="Antonie Van Leeuwenhoek">
        <title>Rhizobium rhizosphaerae sp. nov., a novel species isolated from rice rhizosphere.</title>
        <authorList>
            <person name="Zhao J.J."/>
            <person name="Zhang J."/>
            <person name="Zhang R.J."/>
            <person name="Zhang C.W."/>
            <person name="Yin H.Q."/>
            <person name="Zhang X.X."/>
        </authorList>
    </citation>
    <scope>NUCLEOTIDE SEQUENCE [LARGE SCALE GENOMIC DNA]</scope>
    <source>
        <strain evidence="2 3">KMM 241</strain>
    </source>
</reference>
<organism evidence="2 3">
    <name type="scientific">Paraglaciecola mesophila KMM 241</name>
    <dbReference type="NCBI Taxonomy" id="1128912"/>
    <lineage>
        <taxon>Bacteria</taxon>
        <taxon>Pseudomonadati</taxon>
        <taxon>Pseudomonadota</taxon>
        <taxon>Gammaproteobacteria</taxon>
        <taxon>Alteromonadales</taxon>
        <taxon>Alteromonadaceae</taxon>
        <taxon>Paraglaciecola</taxon>
    </lineage>
</organism>